<dbReference type="OrthoDB" id="9804637at2"/>
<keyword evidence="1" id="KW-1133">Transmembrane helix</keyword>
<dbReference type="InterPro" id="IPR009935">
    <property type="entry name" value="DUF1467"/>
</dbReference>
<dbReference type="eggNOG" id="COG5454">
    <property type="taxonomic scope" value="Bacteria"/>
</dbReference>
<sequence>MGIVSGIVLFIVVWVLVFFVVLPLRLETQGDSGDVVPGTHRSAPADFRLGRKALLATYFAVPIFAVLATIIVTGAIGVRDFDWFGNMTSAPLSAD</sequence>
<organism evidence="2 3">
    <name type="scientific">Oceanicola granulosus (strain ATCC BAA-861 / DSM 15982 / KCTC 12143 / HTCC2516)</name>
    <dbReference type="NCBI Taxonomy" id="314256"/>
    <lineage>
        <taxon>Bacteria</taxon>
        <taxon>Pseudomonadati</taxon>
        <taxon>Pseudomonadota</taxon>
        <taxon>Alphaproteobacteria</taxon>
        <taxon>Rhodobacterales</taxon>
        <taxon>Roseobacteraceae</taxon>
        <taxon>Oceanicola</taxon>
    </lineage>
</organism>
<evidence type="ECO:0000313" key="2">
    <source>
        <dbReference type="EMBL" id="EAR51482.1"/>
    </source>
</evidence>
<dbReference type="STRING" id="314256.OG2516_17216"/>
<dbReference type="RefSeq" id="WP_007256747.1">
    <property type="nucleotide sequence ID" value="NZ_CH724109.1"/>
</dbReference>
<keyword evidence="1" id="KW-0472">Membrane</keyword>
<proteinExistence type="predicted"/>
<keyword evidence="1" id="KW-0812">Transmembrane</keyword>
<dbReference type="AlphaFoldDB" id="Q2CFK0"/>
<protein>
    <submittedName>
        <fullName evidence="2">Uncharacterized protein</fullName>
    </submittedName>
</protein>
<dbReference type="HOGENOM" id="CLU_160698_2_0_5"/>
<accession>Q2CFK0</accession>
<keyword evidence="3" id="KW-1185">Reference proteome</keyword>
<name>Q2CFK0_OCEGH</name>
<dbReference type="Pfam" id="PF07330">
    <property type="entry name" value="DUF1467"/>
    <property type="match status" value="1"/>
</dbReference>
<dbReference type="Proteomes" id="UP000003635">
    <property type="component" value="Unassembled WGS sequence"/>
</dbReference>
<dbReference type="EMBL" id="AAOT01000012">
    <property type="protein sequence ID" value="EAR51482.1"/>
    <property type="molecule type" value="Genomic_DNA"/>
</dbReference>
<reference evidence="2 3" key="1">
    <citation type="journal article" date="2010" name="J. Bacteriol.">
        <title>Genome sequences of Oceanicola granulosus HTCC2516(T) and Oceanicola batsensis HTCC2597(TDelta).</title>
        <authorList>
            <person name="Thrash J.C."/>
            <person name="Cho J.C."/>
            <person name="Vergin K.L."/>
            <person name="Giovannoni S.J."/>
        </authorList>
    </citation>
    <scope>NUCLEOTIDE SEQUENCE [LARGE SCALE GENOMIC DNA]</scope>
    <source>
        <strain evidence="3">ATCC BAA-861 / DSM 15982 / KCTC 12143 / HTCC2516</strain>
    </source>
</reference>
<evidence type="ECO:0000256" key="1">
    <source>
        <dbReference type="SAM" id="Phobius"/>
    </source>
</evidence>
<feature type="transmembrane region" description="Helical" evidence="1">
    <location>
        <begin position="6"/>
        <end position="24"/>
    </location>
</feature>
<evidence type="ECO:0000313" key="3">
    <source>
        <dbReference type="Proteomes" id="UP000003635"/>
    </source>
</evidence>
<comment type="caution">
    <text evidence="2">The sequence shown here is derived from an EMBL/GenBank/DDBJ whole genome shotgun (WGS) entry which is preliminary data.</text>
</comment>
<gene>
    <name evidence="2" type="ORF">OG2516_17216</name>
</gene>
<feature type="transmembrane region" description="Helical" evidence="1">
    <location>
        <begin position="55"/>
        <end position="78"/>
    </location>
</feature>